<evidence type="ECO:0000259" key="17">
    <source>
        <dbReference type="PROSITE" id="PS50089"/>
    </source>
</evidence>
<protein>
    <recommendedName>
        <fullName evidence="4">RING-type E3 ubiquitin transferase</fullName>
        <ecNumber evidence="4">2.3.2.27</ecNumber>
    </recommendedName>
</protein>
<evidence type="ECO:0000313" key="19">
    <source>
        <dbReference type="Proteomes" id="UP000685013"/>
    </source>
</evidence>
<evidence type="ECO:0000256" key="14">
    <source>
        <dbReference type="ARBA" id="ARBA00024209"/>
    </source>
</evidence>
<evidence type="ECO:0000256" key="4">
    <source>
        <dbReference type="ARBA" id="ARBA00012483"/>
    </source>
</evidence>
<dbReference type="Proteomes" id="UP000685013">
    <property type="component" value="Chromosome 11"/>
</dbReference>
<dbReference type="SMART" id="SM00184">
    <property type="entry name" value="RING"/>
    <property type="match status" value="1"/>
</dbReference>
<comment type="pathway">
    <text evidence="3">Protein modification; protein ubiquitination.</text>
</comment>
<comment type="caution">
    <text evidence="18">The sequence shown here is derived from an EMBL/GenBank/DDBJ whole genome shotgun (WGS) entry which is preliminary data.</text>
</comment>
<evidence type="ECO:0000256" key="6">
    <source>
        <dbReference type="ARBA" id="ARBA00022692"/>
    </source>
</evidence>
<dbReference type="PANTHER" id="PTHR46539:SF1">
    <property type="entry name" value="E3 UBIQUITIN-PROTEIN LIGASE ATL42"/>
    <property type="match status" value="1"/>
</dbReference>
<evidence type="ECO:0000256" key="9">
    <source>
        <dbReference type="ARBA" id="ARBA00022771"/>
    </source>
</evidence>
<evidence type="ECO:0000256" key="7">
    <source>
        <dbReference type="ARBA" id="ARBA00022723"/>
    </source>
</evidence>
<evidence type="ECO:0000256" key="8">
    <source>
        <dbReference type="ARBA" id="ARBA00022729"/>
    </source>
</evidence>
<keyword evidence="11" id="KW-0862">Zinc</keyword>
<dbReference type="PANTHER" id="PTHR46539">
    <property type="entry name" value="E3 UBIQUITIN-PROTEIN LIGASE ATL42"/>
    <property type="match status" value="1"/>
</dbReference>
<keyword evidence="9 15" id="KW-0863">Zinc-finger</keyword>
<evidence type="ECO:0000256" key="13">
    <source>
        <dbReference type="ARBA" id="ARBA00023136"/>
    </source>
</evidence>
<keyword evidence="13 16" id="KW-0472">Membrane</keyword>
<dbReference type="EC" id="2.3.2.27" evidence="4"/>
<sequence>MIAAQMFSTLSRAWDKSCSESIFHLNRAKFAEMELKKLTNAESLGFEISFQIRIAVLLGRVVGSFTRVSNPLVCLCAAYPRTIIITLQGSTLEAAASNKEKEVLIKHEARECNSEEQRCLGPCQATDYPLSLSATEGTMITQIKEEMEMKRSVIPSISDSTTNSSHPFSCLSKRVFSAIEESMIRLNLVTFCLFSVLFYVQAQPSSQDAENYSFQPNLGFVIGILGVMFVLTFVLLVYAKYCHNRSSVHVNNGVTHGGQIRSSSSSPILGIDKTVIESLPFFRFSTLKGSKQGLECAICLSKFEDIEILRLLPKCKHAFHINCIDHWLERHATCPLCRQGVSSEDLQLFTNSSSMRFLWSNLSELKQDSNIELFVQREEEEEEEHHQQQQQIHGSFRFSIGRSFRKMLKSDKEGEMLIQKDYDGDKNMKNLHRHNHKIIISDFVFMNRWSNVSSSDMMFLNKEMIDSISSGRFTSLETYLEESTLSRSVENEEPLKGFPSTSDCSARITSTEARRSVSEITGVTRFGGDVHMKFNRRIEMGESSELENNVKRQTWYPIARKTVQWFANREKTRQHRVETV</sequence>
<name>A0AAV6MWU0_9ROSI</name>
<feature type="transmembrane region" description="Helical" evidence="16">
    <location>
        <begin position="183"/>
        <end position="200"/>
    </location>
</feature>
<dbReference type="GO" id="GO:0061630">
    <property type="term" value="F:ubiquitin protein ligase activity"/>
    <property type="evidence" value="ECO:0007669"/>
    <property type="project" value="UniProtKB-EC"/>
</dbReference>
<keyword evidence="7" id="KW-0479">Metal-binding</keyword>
<evidence type="ECO:0000256" key="16">
    <source>
        <dbReference type="SAM" id="Phobius"/>
    </source>
</evidence>
<evidence type="ECO:0000256" key="3">
    <source>
        <dbReference type="ARBA" id="ARBA00004906"/>
    </source>
</evidence>
<dbReference type="CDD" id="cd16461">
    <property type="entry name" value="RING-H2_EL5-like"/>
    <property type="match status" value="1"/>
</dbReference>
<organism evidence="18 19">
    <name type="scientific">Cucurbita argyrosperma subsp. sororia</name>
    <dbReference type="NCBI Taxonomy" id="37648"/>
    <lineage>
        <taxon>Eukaryota</taxon>
        <taxon>Viridiplantae</taxon>
        <taxon>Streptophyta</taxon>
        <taxon>Embryophyta</taxon>
        <taxon>Tracheophyta</taxon>
        <taxon>Spermatophyta</taxon>
        <taxon>Magnoliopsida</taxon>
        <taxon>eudicotyledons</taxon>
        <taxon>Gunneridae</taxon>
        <taxon>Pentapetalae</taxon>
        <taxon>rosids</taxon>
        <taxon>fabids</taxon>
        <taxon>Cucurbitales</taxon>
        <taxon>Cucurbitaceae</taxon>
        <taxon>Cucurbiteae</taxon>
        <taxon>Cucurbita</taxon>
    </lineage>
</organism>
<keyword evidence="6 16" id="KW-0812">Transmembrane</keyword>
<evidence type="ECO:0000256" key="5">
    <source>
        <dbReference type="ARBA" id="ARBA00022679"/>
    </source>
</evidence>
<comment type="catalytic activity">
    <reaction evidence="1">
        <text>S-ubiquitinyl-[E2 ubiquitin-conjugating enzyme]-L-cysteine + [acceptor protein]-L-lysine = [E2 ubiquitin-conjugating enzyme]-L-cysteine + N(6)-ubiquitinyl-[acceptor protein]-L-lysine.</text>
        <dbReference type="EC" id="2.3.2.27"/>
    </reaction>
</comment>
<dbReference type="InterPro" id="IPR001841">
    <property type="entry name" value="Znf_RING"/>
</dbReference>
<evidence type="ECO:0000313" key="18">
    <source>
        <dbReference type="EMBL" id="KAG6587983.1"/>
    </source>
</evidence>
<keyword evidence="19" id="KW-1185">Reference proteome</keyword>
<evidence type="ECO:0000256" key="2">
    <source>
        <dbReference type="ARBA" id="ARBA00004167"/>
    </source>
</evidence>
<proteinExistence type="inferred from homology"/>
<feature type="transmembrane region" description="Helical" evidence="16">
    <location>
        <begin position="220"/>
        <end position="239"/>
    </location>
</feature>
<dbReference type="FunFam" id="3.30.40.10:FF:000285">
    <property type="entry name" value="RING-H2 finger protein ATL43"/>
    <property type="match status" value="1"/>
</dbReference>
<keyword evidence="5" id="KW-0808">Transferase</keyword>
<keyword evidence="12 16" id="KW-1133">Transmembrane helix</keyword>
<dbReference type="EMBL" id="JAGKQH010000011">
    <property type="protein sequence ID" value="KAG6587983.1"/>
    <property type="molecule type" value="Genomic_DNA"/>
</dbReference>
<keyword evidence="8" id="KW-0732">Signal</keyword>
<feature type="non-terminal residue" evidence="18">
    <location>
        <position position="1"/>
    </location>
</feature>
<evidence type="ECO:0000256" key="15">
    <source>
        <dbReference type="PROSITE-ProRule" id="PRU00175"/>
    </source>
</evidence>
<feature type="domain" description="RING-type" evidence="17">
    <location>
        <begin position="296"/>
        <end position="338"/>
    </location>
</feature>
<dbReference type="PROSITE" id="PS50089">
    <property type="entry name" value="ZF_RING_2"/>
    <property type="match status" value="1"/>
</dbReference>
<gene>
    <name evidence="18" type="primary">ATL42</name>
    <name evidence="18" type="ORF">SDJN03_16548</name>
</gene>
<evidence type="ECO:0000256" key="11">
    <source>
        <dbReference type="ARBA" id="ARBA00022833"/>
    </source>
</evidence>
<keyword evidence="10" id="KW-0833">Ubl conjugation pathway</keyword>
<reference evidence="18 19" key="1">
    <citation type="journal article" date="2021" name="Hortic Res">
        <title>The domestication of Cucurbita argyrosperma as revealed by the genome of its wild relative.</title>
        <authorList>
            <person name="Barrera-Redondo J."/>
            <person name="Sanchez-de la Vega G."/>
            <person name="Aguirre-Liguori J.A."/>
            <person name="Castellanos-Morales G."/>
            <person name="Gutierrez-Guerrero Y.T."/>
            <person name="Aguirre-Dugua X."/>
            <person name="Aguirre-Planter E."/>
            <person name="Tenaillon M.I."/>
            <person name="Lira-Saade R."/>
            <person name="Eguiarte L.E."/>
        </authorList>
    </citation>
    <scope>NUCLEOTIDE SEQUENCE [LARGE SCALE GENOMIC DNA]</scope>
    <source>
        <strain evidence="18">JBR-2021</strain>
    </source>
</reference>
<dbReference type="GO" id="GO:0016020">
    <property type="term" value="C:membrane"/>
    <property type="evidence" value="ECO:0007669"/>
    <property type="project" value="UniProtKB-SubCell"/>
</dbReference>
<comment type="subcellular location">
    <subcellularLocation>
        <location evidence="2">Membrane</location>
        <topology evidence="2">Single-pass membrane protein</topology>
    </subcellularLocation>
</comment>
<comment type="similarity">
    <text evidence="14">Belongs to the RING-type zinc finger family. ATL subfamily.</text>
</comment>
<dbReference type="AlphaFoldDB" id="A0AAV6MWU0"/>
<evidence type="ECO:0000256" key="1">
    <source>
        <dbReference type="ARBA" id="ARBA00000900"/>
    </source>
</evidence>
<evidence type="ECO:0000256" key="10">
    <source>
        <dbReference type="ARBA" id="ARBA00022786"/>
    </source>
</evidence>
<accession>A0AAV6MWU0</accession>
<evidence type="ECO:0000256" key="12">
    <source>
        <dbReference type="ARBA" id="ARBA00022989"/>
    </source>
</evidence>
<dbReference type="Pfam" id="PF13639">
    <property type="entry name" value="zf-RING_2"/>
    <property type="match status" value="1"/>
</dbReference>
<dbReference type="GO" id="GO:0008270">
    <property type="term" value="F:zinc ion binding"/>
    <property type="evidence" value="ECO:0007669"/>
    <property type="project" value="UniProtKB-KW"/>
</dbReference>